<comment type="caution">
    <text evidence="9">The sequence shown here is derived from an EMBL/GenBank/DDBJ whole genome shotgun (WGS) entry which is preliminary data.</text>
</comment>
<keyword evidence="5 7" id="KW-0472">Membrane</keyword>
<reference evidence="9 10" key="1">
    <citation type="submission" date="2024-07" db="EMBL/GenBank/DDBJ databases">
        <authorList>
            <person name="Yun M."/>
        </authorList>
    </citation>
    <scope>NUCLEOTIDE SEQUENCE [LARGE SCALE GENOMIC DNA]</scope>
    <source>
        <strain evidence="9 10">MS01</strain>
    </source>
</reference>
<comment type="subcellular location">
    <subcellularLocation>
        <location evidence="1">Cell membrane</location>
        <topology evidence="1">Multi-pass membrane protein</topology>
    </subcellularLocation>
</comment>
<accession>A0ABV3S237</accession>
<sequence>MDFIKRAGLYLRQKIGRTALITLIMSAIMIFVLTGIIIQNAAIEATNSAKNSVGTTVSLSANREKAFSSMRKNQENSLSSGASSSTMGRPTISLPSVKITTAEKIGSLENVAGYQFSNSTSVNASGFSAISTSSSSAGPRGGFGGNESTGDISLSGVSTTAAESNFKSKSDTIMSGRGITSADKNTHNVVIESELATSNSMKVGDTITVKTTDDREKSYSLKVVGIYRAKTVSSQSGQGGPSRPGMNQDPANTMYSSYTLAGTINGDTTSVNSVVYTLTDSSEEKSFMKATKKLISSNFSLTSSSETYALLMKPMKNVQSFANKIVWVIGIAGTIILALITVLMIRERRHEIGVLMSLGESKFKIVLQLFSELFAILVVSLIIASVAGNFVSNAVGKQLVSQQITATQTTRADAGFGSNRQQGGSIDGSPMGRNKQNAVTVTGRQVDTLKTKLSGQAMIELGGLGLGIIAIAVIAGATPIFRLKPKKILSNE</sequence>
<keyword evidence="3 7" id="KW-0812">Transmembrane</keyword>
<evidence type="ECO:0000256" key="3">
    <source>
        <dbReference type="ARBA" id="ARBA00022692"/>
    </source>
</evidence>
<dbReference type="RefSeq" id="WP_367973821.1">
    <property type="nucleotide sequence ID" value="NZ_JBFPEQ010000001.1"/>
</dbReference>
<keyword evidence="2" id="KW-1003">Cell membrane</keyword>
<evidence type="ECO:0000256" key="5">
    <source>
        <dbReference type="ARBA" id="ARBA00023136"/>
    </source>
</evidence>
<evidence type="ECO:0000313" key="10">
    <source>
        <dbReference type="Proteomes" id="UP001556617"/>
    </source>
</evidence>
<dbReference type="Proteomes" id="UP001556617">
    <property type="component" value="Unassembled WGS sequence"/>
</dbReference>
<keyword evidence="10" id="KW-1185">Reference proteome</keyword>
<proteinExistence type="predicted"/>
<dbReference type="InterPro" id="IPR050250">
    <property type="entry name" value="Macrolide_Exporter_MacB"/>
</dbReference>
<evidence type="ECO:0000313" key="9">
    <source>
        <dbReference type="EMBL" id="MEX0380416.1"/>
    </source>
</evidence>
<evidence type="ECO:0000256" key="7">
    <source>
        <dbReference type="SAM" id="Phobius"/>
    </source>
</evidence>
<evidence type="ECO:0000259" key="8">
    <source>
        <dbReference type="Pfam" id="PF02687"/>
    </source>
</evidence>
<dbReference type="PANTHER" id="PTHR30572">
    <property type="entry name" value="MEMBRANE COMPONENT OF TRANSPORTER-RELATED"/>
    <property type="match status" value="1"/>
</dbReference>
<feature type="transmembrane region" description="Helical" evidence="7">
    <location>
        <begin position="20"/>
        <end position="38"/>
    </location>
</feature>
<feature type="transmembrane region" description="Helical" evidence="7">
    <location>
        <begin position="325"/>
        <end position="345"/>
    </location>
</feature>
<dbReference type="InterPro" id="IPR003838">
    <property type="entry name" value="ABC3_permease_C"/>
</dbReference>
<evidence type="ECO:0000256" key="4">
    <source>
        <dbReference type="ARBA" id="ARBA00022989"/>
    </source>
</evidence>
<gene>
    <name evidence="9" type="ORF">AB3K24_03510</name>
</gene>
<evidence type="ECO:0000256" key="6">
    <source>
        <dbReference type="SAM" id="MobiDB-lite"/>
    </source>
</evidence>
<dbReference type="EMBL" id="JBFPER010000001">
    <property type="protein sequence ID" value="MEX0380416.1"/>
    <property type="molecule type" value="Genomic_DNA"/>
</dbReference>
<feature type="transmembrane region" description="Helical" evidence="7">
    <location>
        <begin position="365"/>
        <end position="387"/>
    </location>
</feature>
<dbReference type="PANTHER" id="PTHR30572:SF9">
    <property type="entry name" value="ABC TRANSPORTER PERMEASE PROTEIN"/>
    <property type="match status" value="1"/>
</dbReference>
<feature type="transmembrane region" description="Helical" evidence="7">
    <location>
        <begin position="461"/>
        <end position="481"/>
    </location>
</feature>
<protein>
    <submittedName>
        <fullName evidence="9">ABC transporter permease</fullName>
    </submittedName>
</protein>
<dbReference type="Pfam" id="PF02687">
    <property type="entry name" value="FtsX"/>
    <property type="match status" value="1"/>
</dbReference>
<feature type="region of interest" description="Disordered" evidence="6">
    <location>
        <begin position="415"/>
        <end position="434"/>
    </location>
</feature>
<evidence type="ECO:0000256" key="2">
    <source>
        <dbReference type="ARBA" id="ARBA00022475"/>
    </source>
</evidence>
<evidence type="ECO:0000256" key="1">
    <source>
        <dbReference type="ARBA" id="ARBA00004651"/>
    </source>
</evidence>
<organism evidence="9 10">
    <name type="scientific">Leuconostoc aquikimchii</name>
    <dbReference type="NCBI Taxonomy" id="3236804"/>
    <lineage>
        <taxon>Bacteria</taxon>
        <taxon>Bacillati</taxon>
        <taxon>Bacillota</taxon>
        <taxon>Bacilli</taxon>
        <taxon>Lactobacillales</taxon>
        <taxon>Lactobacillaceae</taxon>
        <taxon>Leuconostoc</taxon>
    </lineage>
</organism>
<keyword evidence="4 7" id="KW-1133">Transmembrane helix</keyword>
<name>A0ABV3S237_9LACO</name>
<feature type="domain" description="ABC3 transporter permease C-terminal" evidence="8">
    <location>
        <begin position="325"/>
        <end position="403"/>
    </location>
</feature>
<feature type="region of interest" description="Disordered" evidence="6">
    <location>
        <begin position="68"/>
        <end position="89"/>
    </location>
</feature>